<evidence type="ECO:0000313" key="2">
    <source>
        <dbReference type="EMBL" id="BBA30185.1"/>
    </source>
</evidence>
<feature type="region of interest" description="Disordered" evidence="1">
    <location>
        <begin position="26"/>
        <end position="56"/>
    </location>
</feature>
<dbReference type="RefSeq" id="WP_120175205.1">
    <property type="nucleotide sequence ID" value="NZ_AP018050.1"/>
</dbReference>
<sequence>MKKEYIKPTTVESSVLADEIMLSPFSKIDNSGNNGSDGDMFKPIEGNPEDDEVGAKPEIPLWEVFQSNVWDD</sequence>
<protein>
    <submittedName>
        <fullName evidence="2">Uncharacterized protein</fullName>
    </submittedName>
</protein>
<evidence type="ECO:0000256" key="1">
    <source>
        <dbReference type="SAM" id="MobiDB-lite"/>
    </source>
</evidence>
<accession>A0A250KM98</accession>
<name>A0A250KM98_9BACT</name>
<reference evidence="2 3" key="1">
    <citation type="submission" date="2017-05" db="EMBL/GenBank/DDBJ databases">
        <title>whole genome sequence of Prevotella melaninogenica GAI 07411.</title>
        <authorList>
            <person name="Kondo Y."/>
            <person name="Hoshino T."/>
        </authorList>
    </citation>
    <scope>NUCLEOTIDE SEQUENCE [LARGE SCALE GENOMIC DNA]</scope>
    <source>
        <strain evidence="2 3">GAI 07411</strain>
    </source>
</reference>
<dbReference type="EMBL" id="AP018050">
    <property type="protein sequence ID" value="BBA30185.1"/>
    <property type="molecule type" value="Genomic_DNA"/>
</dbReference>
<proteinExistence type="predicted"/>
<dbReference type="AlphaFoldDB" id="A0A250KM98"/>
<organism evidence="2 3">
    <name type="scientific">Prevotella melaninogenica</name>
    <dbReference type="NCBI Taxonomy" id="28132"/>
    <lineage>
        <taxon>Bacteria</taxon>
        <taxon>Pseudomonadati</taxon>
        <taxon>Bacteroidota</taxon>
        <taxon>Bacteroidia</taxon>
        <taxon>Bacteroidales</taxon>
        <taxon>Prevotellaceae</taxon>
        <taxon>Prevotella</taxon>
    </lineage>
</organism>
<dbReference type="Proteomes" id="UP000267517">
    <property type="component" value="Chromosome II"/>
</dbReference>
<evidence type="ECO:0000313" key="3">
    <source>
        <dbReference type="Proteomes" id="UP000267517"/>
    </source>
</evidence>
<gene>
    <name evidence="2" type="ORF">PMEL_200713</name>
</gene>